<reference evidence="2 3" key="1">
    <citation type="submission" date="2019-02" db="EMBL/GenBank/DDBJ databases">
        <title>Genomic Encyclopedia of Type Strains, Phase IV (KMG-IV): sequencing the most valuable type-strain genomes for metagenomic binning, comparative biology and taxonomic classification.</title>
        <authorList>
            <person name="Goeker M."/>
        </authorList>
    </citation>
    <scope>NUCLEOTIDE SEQUENCE [LARGE SCALE GENOMIC DNA]</scope>
    <source>
        <strain evidence="2 3">DSM 28825</strain>
    </source>
</reference>
<dbReference type="OrthoDB" id="2062758at2"/>
<keyword evidence="1" id="KW-0812">Transmembrane</keyword>
<evidence type="ECO:0000313" key="3">
    <source>
        <dbReference type="Proteomes" id="UP000293562"/>
    </source>
</evidence>
<keyword evidence="3" id="KW-1185">Reference proteome</keyword>
<dbReference type="EMBL" id="SHKN01000001">
    <property type="protein sequence ID" value="RZT97423.1"/>
    <property type="molecule type" value="Genomic_DNA"/>
</dbReference>
<keyword evidence="1" id="KW-1133">Transmembrane helix</keyword>
<feature type="transmembrane region" description="Helical" evidence="1">
    <location>
        <begin position="39"/>
        <end position="59"/>
    </location>
</feature>
<feature type="transmembrane region" description="Helical" evidence="1">
    <location>
        <begin position="9"/>
        <end position="27"/>
    </location>
</feature>
<protein>
    <submittedName>
        <fullName evidence="2">Uncharacterized protein</fullName>
    </submittedName>
</protein>
<dbReference type="Proteomes" id="UP000293562">
    <property type="component" value="Unassembled WGS sequence"/>
</dbReference>
<sequence length="65" mass="7270">MKLIKNRKFEIIGGIVGIIGGYLYWKYVGCISGTCPIQANWYSMVPYGLVMGVLIGSMLRPKKDK</sequence>
<evidence type="ECO:0000256" key="1">
    <source>
        <dbReference type="SAM" id="Phobius"/>
    </source>
</evidence>
<proteinExistence type="predicted"/>
<dbReference type="RefSeq" id="WP_130307451.1">
    <property type="nucleotide sequence ID" value="NZ_SHKN01000001.1"/>
</dbReference>
<comment type="caution">
    <text evidence="2">The sequence shown here is derived from an EMBL/GenBank/DDBJ whole genome shotgun (WGS) entry which is preliminary data.</text>
</comment>
<dbReference type="Pfam" id="PF19628">
    <property type="entry name" value="DUF6132"/>
    <property type="match status" value="1"/>
</dbReference>
<dbReference type="InterPro" id="IPR045764">
    <property type="entry name" value="DUF6132"/>
</dbReference>
<organism evidence="2 3">
    <name type="scientific">Ancylomarina subtilis</name>
    <dbReference type="NCBI Taxonomy" id="1639035"/>
    <lineage>
        <taxon>Bacteria</taxon>
        <taxon>Pseudomonadati</taxon>
        <taxon>Bacteroidota</taxon>
        <taxon>Bacteroidia</taxon>
        <taxon>Marinilabiliales</taxon>
        <taxon>Marinifilaceae</taxon>
        <taxon>Ancylomarina</taxon>
    </lineage>
</organism>
<dbReference type="AlphaFoldDB" id="A0A4Q7VM91"/>
<keyword evidence="1" id="KW-0472">Membrane</keyword>
<accession>A0A4Q7VM91</accession>
<gene>
    <name evidence="2" type="ORF">EV201_2093</name>
</gene>
<name>A0A4Q7VM91_9BACT</name>
<evidence type="ECO:0000313" key="2">
    <source>
        <dbReference type="EMBL" id="RZT97423.1"/>
    </source>
</evidence>